<organism evidence="4">
    <name type="scientific">Oscillatoriales cyanobacterium SpSt-418</name>
    <dbReference type="NCBI Taxonomy" id="2282169"/>
    <lineage>
        <taxon>Bacteria</taxon>
        <taxon>Bacillati</taxon>
        <taxon>Cyanobacteriota</taxon>
        <taxon>Cyanophyceae</taxon>
        <taxon>Oscillatoriophycideae</taxon>
        <taxon>Oscillatoriales</taxon>
    </lineage>
</organism>
<dbReference type="SUPFAM" id="SSF46689">
    <property type="entry name" value="Homeodomain-like"/>
    <property type="match status" value="1"/>
</dbReference>
<evidence type="ECO:0000259" key="3">
    <source>
        <dbReference type="PROSITE" id="PS50977"/>
    </source>
</evidence>
<feature type="domain" description="HTH tetR-type" evidence="3">
    <location>
        <begin position="21"/>
        <end position="81"/>
    </location>
</feature>
<name>A0A7C3KET4_9CYAN</name>
<dbReference type="Gene3D" id="1.10.357.10">
    <property type="entry name" value="Tetracycline Repressor, domain 2"/>
    <property type="match status" value="1"/>
</dbReference>
<accession>A0A7C3KET4</accession>
<dbReference type="InterPro" id="IPR050109">
    <property type="entry name" value="HTH-type_TetR-like_transc_reg"/>
</dbReference>
<feature type="DNA-binding region" description="H-T-H motif" evidence="2">
    <location>
        <begin position="44"/>
        <end position="63"/>
    </location>
</feature>
<dbReference type="Pfam" id="PF17918">
    <property type="entry name" value="TetR_C_15"/>
    <property type="match status" value="1"/>
</dbReference>
<reference evidence="4" key="1">
    <citation type="journal article" date="2020" name="mSystems">
        <title>Genome- and Community-Level Interaction Insights into Carbon Utilization and Element Cycling Functions of Hydrothermarchaeota in Hydrothermal Sediment.</title>
        <authorList>
            <person name="Zhou Z."/>
            <person name="Liu Y."/>
            <person name="Xu W."/>
            <person name="Pan J."/>
            <person name="Luo Z.H."/>
            <person name="Li M."/>
        </authorList>
    </citation>
    <scope>NUCLEOTIDE SEQUENCE [LARGE SCALE GENOMIC DNA]</scope>
    <source>
        <strain evidence="4">SpSt-418</strain>
    </source>
</reference>
<evidence type="ECO:0000313" key="4">
    <source>
        <dbReference type="EMBL" id="HFM98663.1"/>
    </source>
</evidence>
<dbReference type="InterPro" id="IPR041669">
    <property type="entry name" value="TetR_C_15"/>
</dbReference>
<dbReference type="PRINTS" id="PR00455">
    <property type="entry name" value="HTHTETR"/>
</dbReference>
<evidence type="ECO:0000256" key="1">
    <source>
        <dbReference type="ARBA" id="ARBA00023125"/>
    </source>
</evidence>
<gene>
    <name evidence="4" type="ORF">ENR64_13090</name>
</gene>
<dbReference type="EMBL" id="DSRU01000192">
    <property type="protein sequence ID" value="HFM98663.1"/>
    <property type="molecule type" value="Genomic_DNA"/>
</dbReference>
<dbReference type="Pfam" id="PF00440">
    <property type="entry name" value="TetR_N"/>
    <property type="match status" value="1"/>
</dbReference>
<protein>
    <submittedName>
        <fullName evidence="4">TetR/AcrR family transcriptional regulator</fullName>
    </submittedName>
</protein>
<keyword evidence="1 2" id="KW-0238">DNA-binding</keyword>
<dbReference type="AlphaFoldDB" id="A0A7C3KET4"/>
<evidence type="ECO:0000256" key="2">
    <source>
        <dbReference type="PROSITE-ProRule" id="PRU00335"/>
    </source>
</evidence>
<proteinExistence type="predicted"/>
<sequence>MTDDRLKTSTMRRQPKQARSQERVNHILDVAEQLFIELGYEQTTTRAIATRAEVPVGSLYQFFPDKEAIVRALADRYFEQEYRMFVQLHAELIDVKIDTYVDRMIDAFQHFADEHLGYRAVLSQLIDLMTATDASQMNEYDQLMLLGLAEFLERRNPELGASRCELIATTVFKAANELLWLAFTRDIPHRQALIAETKTLITAYLKTYNV</sequence>
<dbReference type="GO" id="GO:0003700">
    <property type="term" value="F:DNA-binding transcription factor activity"/>
    <property type="evidence" value="ECO:0007669"/>
    <property type="project" value="TreeGrafter"/>
</dbReference>
<dbReference type="PROSITE" id="PS50977">
    <property type="entry name" value="HTH_TETR_2"/>
    <property type="match status" value="1"/>
</dbReference>
<dbReference type="InterPro" id="IPR009057">
    <property type="entry name" value="Homeodomain-like_sf"/>
</dbReference>
<dbReference type="PANTHER" id="PTHR30055">
    <property type="entry name" value="HTH-TYPE TRANSCRIPTIONAL REGULATOR RUTR"/>
    <property type="match status" value="1"/>
</dbReference>
<dbReference type="GO" id="GO:0000976">
    <property type="term" value="F:transcription cis-regulatory region binding"/>
    <property type="evidence" value="ECO:0007669"/>
    <property type="project" value="TreeGrafter"/>
</dbReference>
<comment type="caution">
    <text evidence="4">The sequence shown here is derived from an EMBL/GenBank/DDBJ whole genome shotgun (WGS) entry which is preliminary data.</text>
</comment>
<dbReference type="PANTHER" id="PTHR30055:SF226">
    <property type="entry name" value="HTH-TYPE TRANSCRIPTIONAL REGULATOR PKSA"/>
    <property type="match status" value="1"/>
</dbReference>
<dbReference type="InterPro" id="IPR001647">
    <property type="entry name" value="HTH_TetR"/>
</dbReference>